<comment type="caution">
    <text evidence="1">The sequence shown here is derived from an EMBL/GenBank/DDBJ whole genome shotgun (WGS) entry which is preliminary data.</text>
</comment>
<accession>A0ABQ7EG05</accession>
<keyword evidence="2" id="KW-1185">Reference proteome</keyword>
<evidence type="ECO:0000313" key="1">
    <source>
        <dbReference type="EMBL" id="KAF3595801.1"/>
    </source>
</evidence>
<proteinExistence type="predicted"/>
<dbReference type="Proteomes" id="UP000266723">
    <property type="component" value="Unassembled WGS sequence"/>
</dbReference>
<organism evidence="1 2">
    <name type="scientific">Brassica cretica</name>
    <name type="common">Mustard</name>
    <dbReference type="NCBI Taxonomy" id="69181"/>
    <lineage>
        <taxon>Eukaryota</taxon>
        <taxon>Viridiplantae</taxon>
        <taxon>Streptophyta</taxon>
        <taxon>Embryophyta</taxon>
        <taxon>Tracheophyta</taxon>
        <taxon>Spermatophyta</taxon>
        <taxon>Magnoliopsida</taxon>
        <taxon>eudicotyledons</taxon>
        <taxon>Gunneridae</taxon>
        <taxon>Pentapetalae</taxon>
        <taxon>rosids</taxon>
        <taxon>malvids</taxon>
        <taxon>Brassicales</taxon>
        <taxon>Brassicaceae</taxon>
        <taxon>Brassiceae</taxon>
        <taxon>Brassica</taxon>
    </lineage>
</organism>
<sequence length="168" mass="18410">MGRSRVELQTARISSFLSLLPAGDIWWARVSVMVVGLPDSGGAYGSACGGAYGRASGSACVRRDLHFRCLLAVAPVYRCGFLAVSLVPLFSHTLNKVNGFLVVSYGVVDPACLAERQLDIRPALSPAVCLRRVSYFAVRSLYMKFRFNECNSHGGVDWRRQSSGHFFE</sequence>
<evidence type="ECO:0000313" key="2">
    <source>
        <dbReference type="Proteomes" id="UP000266723"/>
    </source>
</evidence>
<reference evidence="1 2" key="1">
    <citation type="journal article" date="2020" name="BMC Genomics">
        <title>Intraspecific diversification of the crop wild relative Brassica cretica Lam. using demographic model selection.</title>
        <authorList>
            <person name="Kioukis A."/>
            <person name="Michalopoulou V.A."/>
            <person name="Briers L."/>
            <person name="Pirintsos S."/>
            <person name="Studholme D.J."/>
            <person name="Pavlidis P."/>
            <person name="Sarris P.F."/>
        </authorList>
    </citation>
    <scope>NUCLEOTIDE SEQUENCE [LARGE SCALE GENOMIC DNA]</scope>
    <source>
        <strain evidence="2">cv. PFS-1207/04</strain>
    </source>
</reference>
<gene>
    <name evidence="1" type="ORF">DY000_02026145</name>
</gene>
<name>A0ABQ7EG05_BRACR</name>
<dbReference type="EMBL" id="QGKV02000299">
    <property type="protein sequence ID" value="KAF3595801.1"/>
    <property type="molecule type" value="Genomic_DNA"/>
</dbReference>
<protein>
    <submittedName>
        <fullName evidence="1">Uncharacterized protein</fullName>
    </submittedName>
</protein>